<name>A0ACB9ZX74_CATRO</name>
<proteinExistence type="predicted"/>
<sequence length="164" mass="18587">MVAGEVSAQKIYNVITKIKKNMIHGRNMVEEVLCLSVERGYTVFYRNCDDNNVLIDIAMIRTWLYVLIMYTTYRTNKYNMPLLEAVGMTPTDTSIITVVIIIIIIVITTPPIVLSANVEGSNHGRLRIYTPDTLDPNIPIISPYKKFRRGNAIIGGCVIMYTVR</sequence>
<reference evidence="2" key="1">
    <citation type="journal article" date="2023" name="Nat. Plants">
        <title>Single-cell RNA sequencing provides a high-resolution roadmap for understanding the multicellular compartmentation of specialized metabolism.</title>
        <authorList>
            <person name="Sun S."/>
            <person name="Shen X."/>
            <person name="Li Y."/>
            <person name="Li Y."/>
            <person name="Wang S."/>
            <person name="Li R."/>
            <person name="Zhang H."/>
            <person name="Shen G."/>
            <person name="Guo B."/>
            <person name="Wei J."/>
            <person name="Xu J."/>
            <person name="St-Pierre B."/>
            <person name="Chen S."/>
            <person name="Sun C."/>
        </authorList>
    </citation>
    <scope>NUCLEOTIDE SEQUENCE [LARGE SCALE GENOMIC DNA]</scope>
</reference>
<protein>
    <submittedName>
        <fullName evidence="1">Uncharacterized protein</fullName>
    </submittedName>
</protein>
<keyword evidence="2" id="KW-1185">Reference proteome</keyword>
<dbReference type="EMBL" id="CM044707">
    <property type="protein sequence ID" value="KAI5652544.1"/>
    <property type="molecule type" value="Genomic_DNA"/>
</dbReference>
<evidence type="ECO:0000313" key="1">
    <source>
        <dbReference type="EMBL" id="KAI5652544.1"/>
    </source>
</evidence>
<accession>A0ACB9ZX74</accession>
<comment type="caution">
    <text evidence="1">The sequence shown here is derived from an EMBL/GenBank/DDBJ whole genome shotgun (WGS) entry which is preliminary data.</text>
</comment>
<organism evidence="1 2">
    <name type="scientific">Catharanthus roseus</name>
    <name type="common">Madagascar periwinkle</name>
    <name type="synonym">Vinca rosea</name>
    <dbReference type="NCBI Taxonomy" id="4058"/>
    <lineage>
        <taxon>Eukaryota</taxon>
        <taxon>Viridiplantae</taxon>
        <taxon>Streptophyta</taxon>
        <taxon>Embryophyta</taxon>
        <taxon>Tracheophyta</taxon>
        <taxon>Spermatophyta</taxon>
        <taxon>Magnoliopsida</taxon>
        <taxon>eudicotyledons</taxon>
        <taxon>Gunneridae</taxon>
        <taxon>Pentapetalae</taxon>
        <taxon>asterids</taxon>
        <taxon>lamiids</taxon>
        <taxon>Gentianales</taxon>
        <taxon>Apocynaceae</taxon>
        <taxon>Rauvolfioideae</taxon>
        <taxon>Vinceae</taxon>
        <taxon>Catharanthinae</taxon>
        <taxon>Catharanthus</taxon>
    </lineage>
</organism>
<dbReference type="Proteomes" id="UP001060085">
    <property type="component" value="Linkage Group LG07"/>
</dbReference>
<gene>
    <name evidence="1" type="ORF">M9H77_29731</name>
</gene>
<evidence type="ECO:0000313" key="2">
    <source>
        <dbReference type="Proteomes" id="UP001060085"/>
    </source>
</evidence>